<dbReference type="AlphaFoldDB" id="A0A0E9RMT5"/>
<evidence type="ECO:0000313" key="1">
    <source>
        <dbReference type="EMBL" id="JAH30461.1"/>
    </source>
</evidence>
<protein>
    <submittedName>
        <fullName evidence="1">Uncharacterized protein</fullName>
    </submittedName>
</protein>
<accession>A0A0E9RMT5</accession>
<reference evidence="1" key="2">
    <citation type="journal article" date="2015" name="Fish Shellfish Immunol.">
        <title>Early steps in the European eel (Anguilla anguilla)-Vibrio vulnificus interaction in the gills: Role of the RtxA13 toxin.</title>
        <authorList>
            <person name="Callol A."/>
            <person name="Pajuelo D."/>
            <person name="Ebbesson L."/>
            <person name="Teles M."/>
            <person name="MacKenzie S."/>
            <person name="Amaro C."/>
        </authorList>
    </citation>
    <scope>NUCLEOTIDE SEQUENCE</scope>
</reference>
<dbReference type="EMBL" id="GBXM01078116">
    <property type="protein sequence ID" value="JAH30461.1"/>
    <property type="molecule type" value="Transcribed_RNA"/>
</dbReference>
<proteinExistence type="predicted"/>
<name>A0A0E9RMT5_ANGAN</name>
<organism evidence="1">
    <name type="scientific">Anguilla anguilla</name>
    <name type="common">European freshwater eel</name>
    <name type="synonym">Muraena anguilla</name>
    <dbReference type="NCBI Taxonomy" id="7936"/>
    <lineage>
        <taxon>Eukaryota</taxon>
        <taxon>Metazoa</taxon>
        <taxon>Chordata</taxon>
        <taxon>Craniata</taxon>
        <taxon>Vertebrata</taxon>
        <taxon>Euteleostomi</taxon>
        <taxon>Actinopterygii</taxon>
        <taxon>Neopterygii</taxon>
        <taxon>Teleostei</taxon>
        <taxon>Anguilliformes</taxon>
        <taxon>Anguillidae</taxon>
        <taxon>Anguilla</taxon>
    </lineage>
</organism>
<sequence>MSNYLNLRVTARLAIVMEWRTPIDKTLITKLTNMYLPCLEELKQG</sequence>
<reference evidence="1" key="1">
    <citation type="submission" date="2014-11" db="EMBL/GenBank/DDBJ databases">
        <authorList>
            <person name="Amaro Gonzalez C."/>
        </authorList>
    </citation>
    <scope>NUCLEOTIDE SEQUENCE</scope>
</reference>